<comment type="cofactor">
    <cofactor evidence="7">
        <name>Mg(2+)</name>
        <dbReference type="ChEBI" id="CHEBI:18420"/>
    </cofactor>
</comment>
<dbReference type="GO" id="GO:0016881">
    <property type="term" value="F:acid-amino acid ligase activity"/>
    <property type="evidence" value="ECO:0007669"/>
    <property type="project" value="UniProtKB-UniRule"/>
</dbReference>
<feature type="domain" description="Mur ligase N-terminal catalytic" evidence="9">
    <location>
        <begin position="16"/>
        <end position="87"/>
    </location>
</feature>
<evidence type="ECO:0000259" key="10">
    <source>
        <dbReference type="Pfam" id="PF02875"/>
    </source>
</evidence>
<evidence type="ECO:0000256" key="2">
    <source>
        <dbReference type="ARBA" id="ARBA00022618"/>
    </source>
</evidence>
<evidence type="ECO:0000256" key="6">
    <source>
        <dbReference type="ARBA" id="ARBA00023316"/>
    </source>
</evidence>
<dbReference type="GO" id="GO:0000287">
    <property type="term" value="F:magnesium ion binding"/>
    <property type="evidence" value="ECO:0007669"/>
    <property type="project" value="UniProtKB-UniRule"/>
</dbReference>
<dbReference type="EMBL" id="LGCL01000026">
    <property type="protein sequence ID" value="KPL76176.1"/>
    <property type="molecule type" value="Genomic_DNA"/>
</dbReference>
<evidence type="ECO:0000256" key="7">
    <source>
        <dbReference type="HAMAP-Rule" id="MF_00208"/>
    </source>
</evidence>
<evidence type="ECO:0000259" key="9">
    <source>
        <dbReference type="Pfam" id="PF01225"/>
    </source>
</evidence>
<keyword evidence="7" id="KW-0547">Nucleotide-binding</keyword>
<dbReference type="Pfam" id="PF08245">
    <property type="entry name" value="Mur_ligase_M"/>
    <property type="match status" value="1"/>
</dbReference>
<dbReference type="InterPro" id="IPR036615">
    <property type="entry name" value="Mur_ligase_C_dom_sf"/>
</dbReference>
<dbReference type="GO" id="GO:0051301">
    <property type="term" value="P:cell division"/>
    <property type="evidence" value="ECO:0007669"/>
    <property type="project" value="UniProtKB-KW"/>
</dbReference>
<evidence type="ECO:0000313" key="12">
    <source>
        <dbReference type="EMBL" id="KPL76176.1"/>
    </source>
</evidence>
<comment type="pathway">
    <text evidence="7 8">Cell wall biogenesis; peptidoglycan biosynthesis.</text>
</comment>
<dbReference type="InterPro" id="IPR013221">
    <property type="entry name" value="Mur_ligase_cen"/>
</dbReference>
<dbReference type="InterPro" id="IPR035911">
    <property type="entry name" value="MurE/MurF_N"/>
</dbReference>
<sequence>MPIEVLSLKEIPAVSITGVQQNSRKVTPGNLFVAQVGDMVDGHKYIPEAIKKGAAAIVGSEALEGKFDVPYIQVSDSRAASAYLSAAFFGFPARQLTVIGVTGTDGKTTTSNLIYNILLQAGYPTGIISTVNAVIGDEILDTGFHVTTPDAPEIQRLLSRMVTAGLRYVVLETTSHGLAQDRVTGCEFDVAVVTNITHEHLDYHGTYEAYRAAKGRLLDYLAETAPKKHGNPRVAVINRDDMSYEYLRQKPVENLVCYGQTSNQATIWSENICFDACGLHFDLVSDTFRLPIVSPLVGDYNVSNILAAAAAAIYGLGIDPPVAARGVAAVHGIPGRMERINLGQKFTALVDFAHTPNALRKALETARRLTKGRVIAVFGSAGLRDREKRHLMAEESARLADISIFTAEDPRTESLDDILAEMAAAAAKVGAEEGISFFRVPDRGDAIRFALQMAKDGDLVIACGKGHEQSMCFGTTEYAWDDRIAMRAALAEFLHQPGPQMPSLPTSRKSA</sequence>
<evidence type="ECO:0000256" key="3">
    <source>
        <dbReference type="ARBA" id="ARBA00022960"/>
    </source>
</evidence>
<dbReference type="Pfam" id="PF02875">
    <property type="entry name" value="Mur_ligase_C"/>
    <property type="match status" value="1"/>
</dbReference>
<keyword evidence="4 7" id="KW-0573">Peptidoglycan synthesis</keyword>
<comment type="function">
    <text evidence="7">Catalyzes the addition of an amino acid to the nucleotide precursor UDP-N-acetylmuramoyl-L-alanyl-D-glutamate (UMAG) in the biosynthesis of bacterial cell-wall peptidoglycan.</text>
</comment>
<dbReference type="Proteomes" id="UP000050417">
    <property type="component" value="Unassembled WGS sequence"/>
</dbReference>
<dbReference type="InterPro" id="IPR000713">
    <property type="entry name" value="Mur_ligase_N"/>
</dbReference>
<comment type="PTM">
    <text evidence="7">Carboxylation is probably crucial for Mg(2+) binding and, consequently, for the gamma-phosphate positioning of ATP.</text>
</comment>
<proteinExistence type="inferred from homology"/>
<gene>
    <name evidence="7" type="primary">murE</name>
    <name evidence="12" type="ORF">ADN00_12415</name>
</gene>
<dbReference type="SUPFAM" id="SSF53244">
    <property type="entry name" value="MurD-like peptide ligases, peptide-binding domain"/>
    <property type="match status" value="1"/>
</dbReference>
<dbReference type="GO" id="GO:0009252">
    <property type="term" value="P:peptidoglycan biosynthetic process"/>
    <property type="evidence" value="ECO:0007669"/>
    <property type="project" value="UniProtKB-UniRule"/>
</dbReference>
<evidence type="ECO:0000313" key="13">
    <source>
        <dbReference type="Proteomes" id="UP000050417"/>
    </source>
</evidence>
<keyword evidence="7" id="KW-0436">Ligase</keyword>
<comment type="caution">
    <text evidence="7">Lacks conserved residue(s) required for the propagation of feature annotation.</text>
</comment>
<dbReference type="GO" id="GO:0008360">
    <property type="term" value="P:regulation of cell shape"/>
    <property type="evidence" value="ECO:0007669"/>
    <property type="project" value="UniProtKB-KW"/>
</dbReference>
<feature type="binding site" evidence="7">
    <location>
        <begin position="103"/>
        <end position="109"/>
    </location>
    <ligand>
        <name>ATP</name>
        <dbReference type="ChEBI" id="CHEBI:30616"/>
    </ligand>
</feature>
<keyword evidence="13" id="KW-1185">Reference proteome</keyword>
<dbReference type="NCBIfam" id="TIGR01085">
    <property type="entry name" value="murE"/>
    <property type="match status" value="1"/>
</dbReference>
<feature type="domain" description="Mur ligase C-terminal" evidence="10">
    <location>
        <begin position="335"/>
        <end position="466"/>
    </location>
</feature>
<comment type="similarity">
    <text evidence="1 7">Belongs to the MurCDEF family. MurE subfamily.</text>
</comment>
<keyword evidence="7" id="KW-0067">ATP-binding</keyword>
<dbReference type="GO" id="GO:0071555">
    <property type="term" value="P:cell wall organization"/>
    <property type="evidence" value="ECO:0007669"/>
    <property type="project" value="UniProtKB-KW"/>
</dbReference>
<dbReference type="InterPro" id="IPR004101">
    <property type="entry name" value="Mur_ligase_C"/>
</dbReference>
<accession>A0A0P6X978</accession>
<keyword evidence="7" id="KW-0460">Magnesium</keyword>
<keyword evidence="7" id="KW-0963">Cytoplasm</keyword>
<feature type="domain" description="Mur ligase central" evidence="11">
    <location>
        <begin position="101"/>
        <end position="312"/>
    </location>
</feature>
<evidence type="ECO:0000256" key="1">
    <source>
        <dbReference type="ARBA" id="ARBA00005898"/>
    </source>
</evidence>
<dbReference type="GO" id="GO:0005737">
    <property type="term" value="C:cytoplasm"/>
    <property type="evidence" value="ECO:0007669"/>
    <property type="project" value="UniProtKB-SubCell"/>
</dbReference>
<feature type="binding site" evidence="7">
    <location>
        <position position="182"/>
    </location>
    <ligand>
        <name>UDP-N-acetyl-alpha-D-muramoyl-L-alanyl-D-glutamate</name>
        <dbReference type="ChEBI" id="CHEBI:83900"/>
    </ligand>
</feature>
<feature type="binding site" evidence="7">
    <location>
        <begin position="147"/>
        <end position="148"/>
    </location>
    <ligand>
        <name>UDP-N-acetyl-alpha-D-muramoyl-L-alanyl-D-glutamate</name>
        <dbReference type="ChEBI" id="CHEBI:83900"/>
    </ligand>
</feature>
<dbReference type="Gene3D" id="3.40.1190.10">
    <property type="entry name" value="Mur-like, catalytic domain"/>
    <property type="match status" value="1"/>
</dbReference>
<organism evidence="12 13">
    <name type="scientific">Ornatilinea apprima</name>
    <dbReference type="NCBI Taxonomy" id="1134406"/>
    <lineage>
        <taxon>Bacteria</taxon>
        <taxon>Bacillati</taxon>
        <taxon>Chloroflexota</taxon>
        <taxon>Anaerolineae</taxon>
        <taxon>Anaerolineales</taxon>
        <taxon>Anaerolineaceae</taxon>
        <taxon>Ornatilinea</taxon>
    </lineage>
</organism>
<dbReference type="SUPFAM" id="SSF63418">
    <property type="entry name" value="MurE/MurF N-terminal domain"/>
    <property type="match status" value="1"/>
</dbReference>
<reference evidence="12 13" key="1">
    <citation type="submission" date="2015-07" db="EMBL/GenBank/DDBJ databases">
        <title>Genome sequence of Ornatilinea apprima DSM 23815.</title>
        <authorList>
            <person name="Hemp J."/>
            <person name="Ward L.M."/>
            <person name="Pace L.A."/>
            <person name="Fischer W.W."/>
        </authorList>
    </citation>
    <scope>NUCLEOTIDE SEQUENCE [LARGE SCALE GENOMIC DNA]</scope>
    <source>
        <strain evidence="12 13">P3M-1</strain>
    </source>
</reference>
<dbReference type="Gene3D" id="3.40.1390.10">
    <property type="entry name" value="MurE/MurF, N-terminal domain"/>
    <property type="match status" value="1"/>
</dbReference>
<comment type="subcellular location">
    <subcellularLocation>
        <location evidence="7 8">Cytoplasm</location>
    </subcellularLocation>
</comment>
<dbReference type="STRING" id="1134406.ADN00_12415"/>
<keyword evidence="3 7" id="KW-0133">Cell shape</keyword>
<keyword evidence="2 7" id="KW-0132">Cell division</keyword>
<name>A0A0P6X978_9CHLR</name>
<dbReference type="Gene3D" id="3.90.190.20">
    <property type="entry name" value="Mur ligase, C-terminal domain"/>
    <property type="match status" value="1"/>
</dbReference>
<feature type="modified residue" description="N6-carboxylysine" evidence="7">
    <location>
        <position position="214"/>
    </location>
</feature>
<evidence type="ECO:0000256" key="8">
    <source>
        <dbReference type="RuleBase" id="RU004135"/>
    </source>
</evidence>
<dbReference type="PANTHER" id="PTHR23135">
    <property type="entry name" value="MUR LIGASE FAMILY MEMBER"/>
    <property type="match status" value="1"/>
</dbReference>
<dbReference type="Pfam" id="PF01225">
    <property type="entry name" value="Mur_ligase"/>
    <property type="match status" value="1"/>
</dbReference>
<dbReference type="NCBIfam" id="NF001126">
    <property type="entry name" value="PRK00139.1-4"/>
    <property type="match status" value="1"/>
</dbReference>
<evidence type="ECO:0000256" key="4">
    <source>
        <dbReference type="ARBA" id="ARBA00022984"/>
    </source>
</evidence>
<evidence type="ECO:0000259" key="11">
    <source>
        <dbReference type="Pfam" id="PF08245"/>
    </source>
</evidence>
<dbReference type="InterPro" id="IPR036565">
    <property type="entry name" value="Mur-like_cat_sf"/>
</dbReference>
<feature type="binding site" evidence="7">
    <location>
        <position position="23"/>
    </location>
    <ligand>
        <name>UDP-N-acetyl-alpha-D-muramoyl-L-alanyl-D-glutamate</name>
        <dbReference type="ChEBI" id="CHEBI:83900"/>
    </ligand>
</feature>
<dbReference type="PANTHER" id="PTHR23135:SF4">
    <property type="entry name" value="UDP-N-ACETYLMURAMOYL-L-ALANYL-D-GLUTAMATE--2,6-DIAMINOPIMELATE LIGASE MURE HOMOLOG, CHLOROPLASTIC"/>
    <property type="match status" value="1"/>
</dbReference>
<dbReference type="GO" id="GO:0005524">
    <property type="term" value="F:ATP binding"/>
    <property type="evidence" value="ECO:0007669"/>
    <property type="project" value="UniProtKB-UniRule"/>
</dbReference>
<protein>
    <recommendedName>
        <fullName evidence="7">UDP-N-acetylmuramyl-tripeptide synthetase</fullName>
        <ecNumber evidence="7">6.3.2.-</ecNumber>
    </recommendedName>
    <alternativeName>
        <fullName evidence="7">UDP-MurNAc-tripeptide synthetase</fullName>
    </alternativeName>
</protein>
<keyword evidence="6 7" id="KW-0961">Cell wall biogenesis/degradation</keyword>
<evidence type="ECO:0000256" key="5">
    <source>
        <dbReference type="ARBA" id="ARBA00023306"/>
    </source>
</evidence>
<feature type="binding site" evidence="7">
    <location>
        <position position="174"/>
    </location>
    <ligand>
        <name>UDP-N-acetyl-alpha-D-muramoyl-L-alanyl-D-glutamate</name>
        <dbReference type="ChEBI" id="CHEBI:83900"/>
    </ligand>
</feature>
<comment type="caution">
    <text evidence="12">The sequence shown here is derived from an EMBL/GenBank/DDBJ whole genome shotgun (WGS) entry which is preliminary data.</text>
</comment>
<dbReference type="InterPro" id="IPR005761">
    <property type="entry name" value="UDP-N-AcMur-Glu-dNH2Pim_ligase"/>
</dbReference>
<dbReference type="EC" id="6.3.2.-" evidence="7"/>
<dbReference type="AlphaFoldDB" id="A0A0P6X978"/>
<dbReference type="HAMAP" id="MF_00208">
    <property type="entry name" value="MurE"/>
    <property type="match status" value="1"/>
</dbReference>
<dbReference type="UniPathway" id="UPA00219"/>
<feature type="binding site" evidence="7">
    <location>
        <position position="180"/>
    </location>
    <ligand>
        <name>UDP-N-acetyl-alpha-D-muramoyl-L-alanyl-D-glutamate</name>
        <dbReference type="ChEBI" id="CHEBI:83900"/>
    </ligand>
</feature>
<dbReference type="SUPFAM" id="SSF53623">
    <property type="entry name" value="MurD-like peptide ligases, catalytic domain"/>
    <property type="match status" value="1"/>
</dbReference>
<keyword evidence="5 7" id="KW-0131">Cell cycle</keyword>